<dbReference type="Gene3D" id="3.20.20.150">
    <property type="entry name" value="Divalent-metal-dependent TIM barrel enzymes"/>
    <property type="match status" value="1"/>
</dbReference>
<dbReference type="Pfam" id="PF01261">
    <property type="entry name" value="AP_endonuc_2"/>
    <property type="match status" value="1"/>
</dbReference>
<keyword evidence="10" id="KW-1185">Reference proteome</keyword>
<dbReference type="PANTHER" id="PTHR43489:SF6">
    <property type="entry name" value="HYDROXYPYRUVATE ISOMERASE-RELATED"/>
    <property type="match status" value="1"/>
</dbReference>
<dbReference type="InterPro" id="IPR036237">
    <property type="entry name" value="Xyl_isomerase-like_sf"/>
</dbReference>
<evidence type="ECO:0000256" key="4">
    <source>
        <dbReference type="ARBA" id="ARBA00012570"/>
    </source>
</evidence>
<dbReference type="CTD" id="2695"/>
<dbReference type="GO" id="GO:0046487">
    <property type="term" value="P:glyoxylate metabolic process"/>
    <property type="evidence" value="ECO:0007669"/>
    <property type="project" value="TreeGrafter"/>
</dbReference>
<gene>
    <name evidence="11" type="primary">LOC105363486</name>
</gene>
<dbReference type="InterPro" id="IPR026040">
    <property type="entry name" value="HyI-like"/>
</dbReference>
<dbReference type="InterPro" id="IPR050417">
    <property type="entry name" value="Sugar_Epim/Isomerase"/>
</dbReference>
<feature type="active site" description="Proton donor/acceptor" evidence="8">
    <location>
        <position position="148"/>
    </location>
</feature>
<accession>A0AAJ6YK22</accession>
<evidence type="ECO:0000259" key="9">
    <source>
        <dbReference type="Pfam" id="PF01261"/>
    </source>
</evidence>
<evidence type="ECO:0000256" key="8">
    <source>
        <dbReference type="PIRSR" id="PIRSR006241-50"/>
    </source>
</evidence>
<dbReference type="AlphaFoldDB" id="A0AAJ6YK22"/>
<dbReference type="FunFam" id="3.20.20.150:FF:000007">
    <property type="entry name" value="Hydroxypyruvate isomerase"/>
    <property type="match status" value="1"/>
</dbReference>
<feature type="domain" description="Xylose isomerase-like TIM barrel" evidence="9">
    <location>
        <begin position="29"/>
        <end position="262"/>
    </location>
</feature>
<evidence type="ECO:0000256" key="3">
    <source>
        <dbReference type="ARBA" id="ARBA00005962"/>
    </source>
</evidence>
<dbReference type="PIRSF" id="PIRSF006241">
    <property type="entry name" value="HyI"/>
    <property type="match status" value="1"/>
</dbReference>
<comment type="similarity">
    <text evidence="3 7">Belongs to the hyi family.</text>
</comment>
<feature type="active site" description="Proton donor/acceptor" evidence="8">
    <location>
        <position position="246"/>
    </location>
</feature>
<comment type="catalytic activity">
    <reaction evidence="1 7">
        <text>3-hydroxypyruvate = 2-hydroxy-3-oxopropanoate</text>
        <dbReference type="Rhea" id="RHEA:11952"/>
        <dbReference type="ChEBI" id="CHEBI:17180"/>
        <dbReference type="ChEBI" id="CHEBI:57978"/>
        <dbReference type="EC" id="5.3.1.22"/>
    </reaction>
</comment>
<proteinExistence type="inferred from homology"/>
<dbReference type="KEGG" id="csol:105363486"/>
<comment type="function">
    <text evidence="2 7">Catalyzes the reversible isomerization between hydroxypyruvate and 2-hydroxy-3-oxopropanoate (also termed tartronate semialdehyde).</text>
</comment>
<protein>
    <recommendedName>
        <fullName evidence="5 7">Putative hydroxypyruvate isomerase</fullName>
        <ecNumber evidence="4 7">5.3.1.22</ecNumber>
    </recommendedName>
</protein>
<evidence type="ECO:0000313" key="10">
    <source>
        <dbReference type="Proteomes" id="UP000695007"/>
    </source>
</evidence>
<dbReference type="PANTHER" id="PTHR43489">
    <property type="entry name" value="ISOMERASE"/>
    <property type="match status" value="1"/>
</dbReference>
<dbReference type="EC" id="5.3.1.22" evidence="4 7"/>
<reference evidence="11" key="1">
    <citation type="submission" date="2025-08" db="UniProtKB">
        <authorList>
            <consortium name="RefSeq"/>
        </authorList>
    </citation>
    <scope>IDENTIFICATION</scope>
</reference>
<evidence type="ECO:0000256" key="6">
    <source>
        <dbReference type="ARBA" id="ARBA00023235"/>
    </source>
</evidence>
<evidence type="ECO:0000256" key="1">
    <source>
        <dbReference type="ARBA" id="ARBA00000476"/>
    </source>
</evidence>
<evidence type="ECO:0000256" key="7">
    <source>
        <dbReference type="PIRNR" id="PIRNR006241"/>
    </source>
</evidence>
<keyword evidence="6 7" id="KW-0413">Isomerase</keyword>
<organism evidence="10 11">
    <name type="scientific">Ceratosolen solmsi marchali</name>
    <dbReference type="NCBI Taxonomy" id="326594"/>
    <lineage>
        <taxon>Eukaryota</taxon>
        <taxon>Metazoa</taxon>
        <taxon>Ecdysozoa</taxon>
        <taxon>Arthropoda</taxon>
        <taxon>Hexapoda</taxon>
        <taxon>Insecta</taxon>
        <taxon>Pterygota</taxon>
        <taxon>Neoptera</taxon>
        <taxon>Endopterygota</taxon>
        <taxon>Hymenoptera</taxon>
        <taxon>Apocrita</taxon>
        <taxon>Proctotrupomorpha</taxon>
        <taxon>Chalcidoidea</taxon>
        <taxon>Agaonidae</taxon>
        <taxon>Agaoninae</taxon>
        <taxon>Ceratosolen</taxon>
    </lineage>
</organism>
<evidence type="ECO:0000256" key="5">
    <source>
        <dbReference type="ARBA" id="ARBA00017985"/>
    </source>
</evidence>
<dbReference type="GeneID" id="105363486"/>
<sequence length="267" mass="30318">MRRVRMALKFASNLSFMFQEAPLLIDRYQLAKDAGFKAVESGFPLGFTVQQVAEAKHNANIHQALINVYTGDTTKGELGFAAIPGKEKEFENSIERTIEYAKALDCKKIHVMAGKVEERTSANDTVYEKNLRYAASRFASENIVGLIEPINSITIPTYYMNSFQKAVEIIQKINSPNLKLLIDIFHLQLSTGKISHTIERCFPYIGHFQIAQVPDRSEPDTIGEIDYRYIFSLLEKHGYTDYIGLEYKPRSGTVEGLKWINQFGFSL</sequence>
<dbReference type="GO" id="GO:0008903">
    <property type="term" value="F:hydroxypyruvate isomerase activity"/>
    <property type="evidence" value="ECO:0007669"/>
    <property type="project" value="UniProtKB-EC"/>
</dbReference>
<evidence type="ECO:0000256" key="2">
    <source>
        <dbReference type="ARBA" id="ARBA00002968"/>
    </source>
</evidence>
<name>A0AAJ6YK22_9HYME</name>
<dbReference type="InterPro" id="IPR013022">
    <property type="entry name" value="Xyl_isomerase-like_TIM-brl"/>
</dbReference>
<dbReference type="RefSeq" id="XP_011499503.1">
    <property type="nucleotide sequence ID" value="XM_011501201.1"/>
</dbReference>
<dbReference type="SUPFAM" id="SSF51658">
    <property type="entry name" value="Xylose isomerase-like"/>
    <property type="match status" value="1"/>
</dbReference>
<dbReference type="Proteomes" id="UP000695007">
    <property type="component" value="Unplaced"/>
</dbReference>
<evidence type="ECO:0000313" key="11">
    <source>
        <dbReference type="RefSeq" id="XP_011499503.1"/>
    </source>
</evidence>